<evidence type="ECO:0000313" key="6">
    <source>
        <dbReference type="Proteomes" id="UP000824890"/>
    </source>
</evidence>
<dbReference type="InterPro" id="IPR003653">
    <property type="entry name" value="Peptidase_C48_C"/>
</dbReference>
<evidence type="ECO:0000256" key="2">
    <source>
        <dbReference type="ARBA" id="ARBA00022670"/>
    </source>
</evidence>
<feature type="non-terminal residue" evidence="5">
    <location>
        <position position="505"/>
    </location>
</feature>
<keyword evidence="2" id="KW-0645">Protease</keyword>
<reference evidence="5 6" key="1">
    <citation type="submission" date="2021-05" db="EMBL/GenBank/DDBJ databases">
        <title>Genome Assembly of Synthetic Allotetraploid Brassica napus Reveals Homoeologous Exchanges between Subgenomes.</title>
        <authorList>
            <person name="Davis J.T."/>
        </authorList>
    </citation>
    <scope>NUCLEOTIDE SEQUENCE [LARGE SCALE GENOMIC DNA]</scope>
    <source>
        <strain evidence="6">cv. Da-Ae</strain>
        <tissue evidence="5">Seedling</tissue>
    </source>
</reference>
<name>A0ABQ7Y1C0_BRANA</name>
<dbReference type="InterPro" id="IPR038765">
    <property type="entry name" value="Papain-like_cys_pep_sf"/>
</dbReference>
<dbReference type="SUPFAM" id="SSF54001">
    <property type="entry name" value="Cysteine proteinases"/>
    <property type="match status" value="1"/>
</dbReference>
<dbReference type="PROSITE" id="PS50600">
    <property type="entry name" value="ULP_PROTEASE"/>
    <property type="match status" value="1"/>
</dbReference>
<feature type="domain" description="Ubiquitin-like protease family profile" evidence="4">
    <location>
        <begin position="316"/>
        <end position="478"/>
    </location>
</feature>
<dbReference type="EMBL" id="JAGKQM010000019">
    <property type="protein sequence ID" value="KAH0861118.1"/>
    <property type="molecule type" value="Genomic_DNA"/>
</dbReference>
<sequence>MVEKPIKDRYPKWEDNKVHTELDNMIQDFLKDTMDVGPSTKRKKDTEHVNGCHTSETVVAHNIVILGLVESVSEKLDATIQAKVDAMVGLYKDEVMMKIAMLVEDVKNLKEKVGVNIPIDVANSNDHNSIVQEEDDASSNDLSWMLQKKINSQDGLPIECVIKKEKKKTMVKQERKTSDVKNKGKKAEVPVKKVEKEKAFVIPELNDKSISSGDWKNHLVWEKSDKCRQVMQELASTLEKVKVRRKPHLTKTQLWLFVGNSTVKRIITGVTPSTVSYDPFAKVESQKLVKVMDFVKRDLEQEESRYGEFCAQFYLKIMVPRDVWPTDKYGWLSDSHIAATMLMFHRRSMQSTSPYSSSRVAFLDRWFMKSWVNDFEKQDKKKIEVSDMYIKAFNGEYPEQFVTGKKCIPSVVKEHKELTEECRPFMKMIPLVLNKMLPPNSERKKTEQQFALRRHKDAPRNDDPGDCGVYSLKYIECLAIGCTFQGLSDTIIPEQRMKLAAEIYE</sequence>
<keyword evidence="3" id="KW-0378">Hydrolase</keyword>
<dbReference type="Proteomes" id="UP000824890">
    <property type="component" value="Unassembled WGS sequence"/>
</dbReference>
<evidence type="ECO:0000313" key="5">
    <source>
        <dbReference type="EMBL" id="KAH0861118.1"/>
    </source>
</evidence>
<gene>
    <name evidence="5" type="ORF">HID58_089379</name>
</gene>
<evidence type="ECO:0000256" key="1">
    <source>
        <dbReference type="ARBA" id="ARBA00005234"/>
    </source>
</evidence>
<evidence type="ECO:0000256" key="3">
    <source>
        <dbReference type="ARBA" id="ARBA00022801"/>
    </source>
</evidence>
<organism evidence="5 6">
    <name type="scientific">Brassica napus</name>
    <name type="common">Rape</name>
    <dbReference type="NCBI Taxonomy" id="3708"/>
    <lineage>
        <taxon>Eukaryota</taxon>
        <taxon>Viridiplantae</taxon>
        <taxon>Streptophyta</taxon>
        <taxon>Embryophyta</taxon>
        <taxon>Tracheophyta</taxon>
        <taxon>Spermatophyta</taxon>
        <taxon>Magnoliopsida</taxon>
        <taxon>eudicotyledons</taxon>
        <taxon>Gunneridae</taxon>
        <taxon>Pentapetalae</taxon>
        <taxon>rosids</taxon>
        <taxon>malvids</taxon>
        <taxon>Brassicales</taxon>
        <taxon>Brassicaceae</taxon>
        <taxon>Brassiceae</taxon>
        <taxon>Brassica</taxon>
    </lineage>
</organism>
<comment type="similarity">
    <text evidence="1">Belongs to the peptidase C48 family.</text>
</comment>
<evidence type="ECO:0000259" key="4">
    <source>
        <dbReference type="PROSITE" id="PS50600"/>
    </source>
</evidence>
<accession>A0ABQ7Y1C0</accession>
<comment type="caution">
    <text evidence="5">The sequence shown here is derived from an EMBL/GenBank/DDBJ whole genome shotgun (WGS) entry which is preliminary data.</text>
</comment>
<dbReference type="Pfam" id="PF02902">
    <property type="entry name" value="Peptidase_C48"/>
    <property type="match status" value="1"/>
</dbReference>
<dbReference type="Gene3D" id="3.40.395.10">
    <property type="entry name" value="Adenoviral Proteinase, Chain A"/>
    <property type="match status" value="1"/>
</dbReference>
<keyword evidence="6" id="KW-1185">Reference proteome</keyword>
<proteinExistence type="inferred from homology"/>
<protein>
    <recommendedName>
        <fullName evidence="4">Ubiquitin-like protease family profile domain-containing protein</fullName>
    </recommendedName>
</protein>